<organism evidence="1 2">
    <name type="scientific">Hibiscus sabdariffa</name>
    <name type="common">roselle</name>
    <dbReference type="NCBI Taxonomy" id="183260"/>
    <lineage>
        <taxon>Eukaryota</taxon>
        <taxon>Viridiplantae</taxon>
        <taxon>Streptophyta</taxon>
        <taxon>Embryophyta</taxon>
        <taxon>Tracheophyta</taxon>
        <taxon>Spermatophyta</taxon>
        <taxon>Magnoliopsida</taxon>
        <taxon>eudicotyledons</taxon>
        <taxon>Gunneridae</taxon>
        <taxon>Pentapetalae</taxon>
        <taxon>rosids</taxon>
        <taxon>malvids</taxon>
        <taxon>Malvales</taxon>
        <taxon>Malvaceae</taxon>
        <taxon>Malvoideae</taxon>
        <taxon>Hibiscus</taxon>
    </lineage>
</organism>
<name>A0ABR2R5E0_9ROSI</name>
<comment type="caution">
    <text evidence="1">The sequence shown here is derived from an EMBL/GenBank/DDBJ whole genome shotgun (WGS) entry which is preliminary data.</text>
</comment>
<accession>A0ABR2R5E0</accession>
<dbReference type="EMBL" id="JBBPBN010000026">
    <property type="protein sequence ID" value="KAK9008146.1"/>
    <property type="molecule type" value="Genomic_DNA"/>
</dbReference>
<gene>
    <name evidence="1" type="ORF">V6N11_075048</name>
</gene>
<dbReference type="PANTHER" id="PTHR36022:SF1">
    <property type="entry name" value="GPI-ANCHORED ADHESIN-LIKE PROTEIN"/>
    <property type="match status" value="1"/>
</dbReference>
<evidence type="ECO:0000313" key="2">
    <source>
        <dbReference type="Proteomes" id="UP001396334"/>
    </source>
</evidence>
<reference evidence="1 2" key="1">
    <citation type="journal article" date="2024" name="G3 (Bethesda)">
        <title>Genome assembly of Hibiscus sabdariffa L. provides insights into metabolisms of medicinal natural products.</title>
        <authorList>
            <person name="Kim T."/>
        </authorList>
    </citation>
    <scope>NUCLEOTIDE SEQUENCE [LARGE SCALE GENOMIC DNA]</scope>
    <source>
        <strain evidence="1">TK-2024</strain>
        <tissue evidence="1">Old leaves</tissue>
    </source>
</reference>
<protein>
    <submittedName>
        <fullName evidence="1">Uncharacterized protein</fullName>
    </submittedName>
</protein>
<proteinExistence type="predicted"/>
<keyword evidence="2" id="KW-1185">Reference proteome</keyword>
<evidence type="ECO:0000313" key="1">
    <source>
        <dbReference type="EMBL" id="KAK9008146.1"/>
    </source>
</evidence>
<sequence>MVWAVGTLLGSINQPSISGLVYSYVMHTYLGPIDNDISSDDSKNVGFEEDNETGFNNKFSVPMLHSPTEASMHWLLSPCHETDENDNENSTFSHSLLGIRTHLSPSSPLSDLGFSFDLCNFSNDKSDANNSGTGKSVRSINNMLISTQGPQFGLSSDCLPICALLVSSSPNVTPYSRAVPLKEDKKRCYNIDRRNSPLSVDTLGSENVMQTPKL</sequence>
<dbReference type="PANTHER" id="PTHR36022">
    <property type="entry name" value="GPI-ANCHORED ADHESIN-LIKE PROTEIN"/>
    <property type="match status" value="1"/>
</dbReference>
<dbReference type="Proteomes" id="UP001396334">
    <property type="component" value="Unassembled WGS sequence"/>
</dbReference>